<dbReference type="SUPFAM" id="SSF55729">
    <property type="entry name" value="Acyl-CoA N-acyltransferases (Nat)"/>
    <property type="match status" value="1"/>
</dbReference>
<dbReference type="SMART" id="SM00382">
    <property type="entry name" value="AAA"/>
    <property type="match status" value="1"/>
</dbReference>
<dbReference type="Pfam" id="PF00583">
    <property type="entry name" value="Acetyltransf_1"/>
    <property type="match status" value="1"/>
</dbReference>
<dbReference type="PROSITE" id="PS51186">
    <property type="entry name" value="GNAT"/>
    <property type="match status" value="1"/>
</dbReference>
<keyword evidence="2 4" id="KW-0547">Nucleotide-binding</keyword>
<dbReference type="EMBL" id="AJJH01000066">
    <property type="protein sequence ID" value="EID79307.1"/>
    <property type="molecule type" value="Genomic_DNA"/>
</dbReference>
<dbReference type="InterPro" id="IPR003959">
    <property type="entry name" value="ATPase_AAA_core"/>
</dbReference>
<feature type="domain" description="N-acetyltransferase" evidence="5">
    <location>
        <begin position="84"/>
        <end position="226"/>
    </location>
</feature>
<dbReference type="InterPro" id="IPR016181">
    <property type="entry name" value="Acyl_CoA_acyltransferase"/>
</dbReference>
<evidence type="ECO:0000313" key="7">
    <source>
        <dbReference type="Proteomes" id="UP000006447"/>
    </source>
</evidence>
<sequence>MRTSAATCDLRWIAVGQSVAPVECFEIYELGADTLRCLQRWHRPVAADLSPGSLTSIGHGVTAGMLWSFGRPHHTDWECRMEAWRIRDFAPEDLEAVVRMDASSSTTDQPPVFAMSDVVGSLLNRHPAVVAVAGGRMVGSAVSRVDDDRAWIMRISLDPEWRGRGLGSALLSELEFRLLAKGVRRITALLPDGETGARALTNSGFEPRTGITHYEKVETVSPRTAGVLTELGGGVPPAGLWKQVAGMTREKSLIERRIVLPLSKPALAAEHGVIPPRAVVLFGPPGTGKTTFARATASRLGWPFVELFPSRLASSERGLAAGIGEAFASLSELDRVVVFIDEVEEVAARRRPGSTTVGVVNELLKSIVRFRERAGRLLVCATNSVRELDEAFLRHGRFDYVLPIGAPDSEARYALWERYLGNEQVDVAALVAATEGYTPADVAHAARMVAQATFECSVDSGVRCHASTQDYLDVIATVRPTLTPEMLQAFDEDIEHYART</sequence>
<evidence type="ECO:0000256" key="1">
    <source>
        <dbReference type="ARBA" id="ARBA00006914"/>
    </source>
</evidence>
<evidence type="ECO:0000259" key="5">
    <source>
        <dbReference type="PROSITE" id="PS51186"/>
    </source>
</evidence>
<dbReference type="SUPFAM" id="SSF52540">
    <property type="entry name" value="P-loop containing nucleoside triphosphate hydrolases"/>
    <property type="match status" value="1"/>
</dbReference>
<gene>
    <name evidence="6" type="ORF">W59_14066</name>
</gene>
<organism evidence="6 7">
    <name type="scientific">Rhodococcus opacus RKJ300 = JCM 13270</name>
    <dbReference type="NCBI Taxonomy" id="1165867"/>
    <lineage>
        <taxon>Bacteria</taxon>
        <taxon>Bacillati</taxon>
        <taxon>Actinomycetota</taxon>
        <taxon>Actinomycetes</taxon>
        <taxon>Mycobacteriales</taxon>
        <taxon>Nocardiaceae</taxon>
        <taxon>Rhodococcus</taxon>
    </lineage>
</organism>
<dbReference type="Gene3D" id="1.10.8.60">
    <property type="match status" value="1"/>
</dbReference>
<protein>
    <recommendedName>
        <fullName evidence="5">N-acetyltransferase domain-containing protein</fullName>
    </recommendedName>
</protein>
<dbReference type="GO" id="GO:0005524">
    <property type="term" value="F:ATP binding"/>
    <property type="evidence" value="ECO:0007669"/>
    <property type="project" value="UniProtKB-KW"/>
</dbReference>
<evidence type="ECO:0000256" key="2">
    <source>
        <dbReference type="ARBA" id="ARBA00022741"/>
    </source>
</evidence>
<dbReference type="InterPro" id="IPR003593">
    <property type="entry name" value="AAA+_ATPase"/>
</dbReference>
<dbReference type="Proteomes" id="UP000006447">
    <property type="component" value="Unassembled WGS sequence"/>
</dbReference>
<dbReference type="InterPro" id="IPR000182">
    <property type="entry name" value="GNAT_dom"/>
</dbReference>
<comment type="caution">
    <text evidence="6">The sequence shown here is derived from an EMBL/GenBank/DDBJ whole genome shotgun (WGS) entry which is preliminary data.</text>
</comment>
<dbReference type="GO" id="GO:0016747">
    <property type="term" value="F:acyltransferase activity, transferring groups other than amino-acyl groups"/>
    <property type="evidence" value="ECO:0007669"/>
    <property type="project" value="InterPro"/>
</dbReference>
<dbReference type="Gene3D" id="3.40.630.30">
    <property type="match status" value="1"/>
</dbReference>
<accession>I0WSE1</accession>
<dbReference type="CDD" id="cd04301">
    <property type="entry name" value="NAT_SF"/>
    <property type="match status" value="1"/>
</dbReference>
<keyword evidence="3 4" id="KW-0067">ATP-binding</keyword>
<dbReference type="PROSITE" id="PS00674">
    <property type="entry name" value="AAA"/>
    <property type="match status" value="1"/>
</dbReference>
<name>I0WSE1_RHOOP</name>
<dbReference type="CDD" id="cd19481">
    <property type="entry name" value="RecA-like_protease"/>
    <property type="match status" value="1"/>
</dbReference>
<evidence type="ECO:0000256" key="3">
    <source>
        <dbReference type="ARBA" id="ARBA00022840"/>
    </source>
</evidence>
<evidence type="ECO:0000256" key="4">
    <source>
        <dbReference type="RuleBase" id="RU003651"/>
    </source>
</evidence>
<dbReference type="InterPro" id="IPR003960">
    <property type="entry name" value="ATPase_AAA_CS"/>
</dbReference>
<dbReference type="Pfam" id="PF00004">
    <property type="entry name" value="AAA"/>
    <property type="match status" value="1"/>
</dbReference>
<dbReference type="PANTHER" id="PTHR23073">
    <property type="entry name" value="26S PROTEASOME REGULATORY SUBUNIT"/>
    <property type="match status" value="1"/>
</dbReference>
<dbReference type="PATRIC" id="fig|1165867.3.peg.2860"/>
<dbReference type="InterPro" id="IPR027417">
    <property type="entry name" value="P-loop_NTPase"/>
</dbReference>
<dbReference type="InterPro" id="IPR050221">
    <property type="entry name" value="26S_Proteasome_ATPase"/>
</dbReference>
<dbReference type="Gene3D" id="3.40.50.300">
    <property type="entry name" value="P-loop containing nucleotide triphosphate hydrolases"/>
    <property type="match status" value="1"/>
</dbReference>
<evidence type="ECO:0000313" key="6">
    <source>
        <dbReference type="EMBL" id="EID79307.1"/>
    </source>
</evidence>
<comment type="similarity">
    <text evidence="1 4">Belongs to the AAA ATPase family.</text>
</comment>
<reference evidence="6 7" key="1">
    <citation type="journal article" date="2012" name="J. Bacteriol.">
        <title>Draft genome sequence of the nitrophenol-degrading actinomycete Rhodococcus imtechensis RKJ300.</title>
        <authorList>
            <person name="Vikram S."/>
            <person name="Kumar S."/>
            <person name="Subramanian S."/>
            <person name="Raghava G.P."/>
        </authorList>
    </citation>
    <scope>NUCLEOTIDE SEQUENCE [LARGE SCALE GENOMIC DNA]</scope>
    <source>
        <strain evidence="6 7">RKJ300</strain>
    </source>
</reference>
<dbReference type="AlphaFoldDB" id="I0WSE1"/>
<proteinExistence type="inferred from homology"/>
<dbReference type="GO" id="GO:0016887">
    <property type="term" value="F:ATP hydrolysis activity"/>
    <property type="evidence" value="ECO:0007669"/>
    <property type="project" value="InterPro"/>
</dbReference>